<dbReference type="InterPro" id="IPR002110">
    <property type="entry name" value="Ankyrin_rpt"/>
</dbReference>
<accession>A0A485KAN4</accession>
<dbReference type="EMBL" id="VJMH01000185">
    <property type="protein sequence ID" value="KAF0718055.1"/>
    <property type="molecule type" value="Genomic_DNA"/>
</dbReference>
<dbReference type="PANTHER" id="PTHR46586">
    <property type="entry name" value="ANKYRIN REPEAT-CONTAINING PROTEIN"/>
    <property type="match status" value="1"/>
</dbReference>
<dbReference type="AlphaFoldDB" id="A0A485KAN4"/>
<keyword evidence="4" id="KW-1185">Reference proteome</keyword>
<dbReference type="OrthoDB" id="60084at2759"/>
<dbReference type="SUPFAM" id="SSF48403">
    <property type="entry name" value="Ankyrin repeat"/>
    <property type="match status" value="1"/>
</dbReference>
<feature type="signal peptide" evidence="1">
    <location>
        <begin position="1"/>
        <end position="24"/>
    </location>
</feature>
<sequence>MTKSALQVLLSEVLLGLVVDYQDGLYMDMRPLLKLRLRINWWSYDDQDIDAVFPSSMALLHAELDPWHDAFYITHRLRLLLHSPHCRTLRLIVAMEAAFFGRLSVLQDMALGDDLVGLTCPLLDIAAFGGHMDVLRFLHDCGHGGCSVKAMDWAAMHGDIAIVAFLGAHRTEGCSDHALHYAAIAGNIPLATLLRQFHGSLSWLPGTPVDVIRRGHMEMALWMDDREATWSTQCMDMAAFHGHLELLEWLHTNPRSAGCTTSAMNLAARAGHVQVLEWLHVHRTEGCTVNAMDWAASQGHRPVLEWLHVHRTEGCSTAAVALAFDHGHHEIAAWLWDHRIEVRRPTAAVRAAAKGNVALLAWLHAHQQQSNDTMKWQPNVMDAAAAAGQLDVVKWLHVYRSEGCSTRAMDDAAAGGHLAMVQWLHEHRHEGCTSRALDDALAAGHWSVVDWLHLHRTEGYSSEAIRRAMADGVMPALTWLHHVGQIGWSTEVLDRAMRHDDLSLETLQWLHCHRPEFAAAAALEVAVRRPKSAILAWLHEACPTDRCRPAFFRAMAECGNTRAMQWLKDHQPHDEGWTSTLMDVAARAGELEMVQWLHSHRSEGCTVDAVDDAAMKGHGQIVAFLLDHRSEGWSERGAREAMIRGYVDIVRRMHEKQRDVMAAWFEDAIMAEANGWQVHWRVRDWWCEELAKQ</sequence>
<feature type="chain" id="PRO_5036115951" evidence="1">
    <location>
        <begin position="25"/>
        <end position="693"/>
    </location>
</feature>
<name>A0A485KAN4_9STRA</name>
<dbReference type="InterPro" id="IPR052050">
    <property type="entry name" value="SecEffector_AnkRepeat"/>
</dbReference>
<reference evidence="2" key="2">
    <citation type="submission" date="2019-06" db="EMBL/GenBank/DDBJ databases">
        <title>Genomics analysis of Aphanomyces spp. identifies a new class of oomycete effector associated with host adaptation.</title>
        <authorList>
            <person name="Gaulin E."/>
        </authorList>
    </citation>
    <scope>NUCLEOTIDE SEQUENCE</scope>
    <source>
        <strain evidence="2">CBS 578.67</strain>
    </source>
</reference>
<dbReference type="Proteomes" id="UP000332933">
    <property type="component" value="Unassembled WGS sequence"/>
</dbReference>
<dbReference type="PANTHER" id="PTHR46586:SF3">
    <property type="entry name" value="ANKYRIN REPEAT-CONTAINING PROTEIN"/>
    <property type="match status" value="1"/>
</dbReference>
<dbReference type="SUPFAM" id="SSF140860">
    <property type="entry name" value="Pseudo ankyrin repeat-like"/>
    <property type="match status" value="1"/>
</dbReference>
<reference evidence="3 4" key="1">
    <citation type="submission" date="2019-03" db="EMBL/GenBank/DDBJ databases">
        <authorList>
            <person name="Gaulin E."/>
            <person name="Dumas B."/>
        </authorList>
    </citation>
    <scope>NUCLEOTIDE SEQUENCE [LARGE SCALE GENOMIC DNA]</scope>
    <source>
        <strain evidence="3">CBS 568.67</strain>
    </source>
</reference>
<dbReference type="Gene3D" id="1.25.40.20">
    <property type="entry name" value="Ankyrin repeat-containing domain"/>
    <property type="match status" value="4"/>
</dbReference>
<organism evidence="3 4">
    <name type="scientific">Aphanomyces stellatus</name>
    <dbReference type="NCBI Taxonomy" id="120398"/>
    <lineage>
        <taxon>Eukaryota</taxon>
        <taxon>Sar</taxon>
        <taxon>Stramenopiles</taxon>
        <taxon>Oomycota</taxon>
        <taxon>Saprolegniomycetes</taxon>
        <taxon>Saprolegniales</taxon>
        <taxon>Verrucalvaceae</taxon>
        <taxon>Aphanomyces</taxon>
    </lineage>
</organism>
<dbReference type="Pfam" id="PF13637">
    <property type="entry name" value="Ank_4"/>
    <property type="match status" value="1"/>
</dbReference>
<dbReference type="EMBL" id="CAADRA010000185">
    <property type="protein sequence ID" value="VFT79138.1"/>
    <property type="molecule type" value="Genomic_DNA"/>
</dbReference>
<dbReference type="Pfam" id="PF12796">
    <property type="entry name" value="Ank_2"/>
    <property type="match status" value="1"/>
</dbReference>
<evidence type="ECO:0000313" key="4">
    <source>
        <dbReference type="Proteomes" id="UP000332933"/>
    </source>
</evidence>
<dbReference type="InterPro" id="IPR036770">
    <property type="entry name" value="Ankyrin_rpt-contain_sf"/>
</dbReference>
<proteinExistence type="predicted"/>
<keyword evidence="1" id="KW-0732">Signal</keyword>
<gene>
    <name evidence="3" type="primary">Aste57867_1933</name>
    <name evidence="2" type="ORF">As57867_001931</name>
    <name evidence="3" type="ORF">ASTE57867_1933</name>
</gene>
<evidence type="ECO:0000313" key="3">
    <source>
        <dbReference type="EMBL" id="VFT79138.1"/>
    </source>
</evidence>
<evidence type="ECO:0000313" key="2">
    <source>
        <dbReference type="EMBL" id="KAF0718055.1"/>
    </source>
</evidence>
<evidence type="ECO:0000256" key="1">
    <source>
        <dbReference type="SAM" id="SignalP"/>
    </source>
</evidence>
<protein>
    <submittedName>
        <fullName evidence="3">Aste57867_1933 protein</fullName>
    </submittedName>
</protein>